<keyword evidence="4" id="KW-1185">Reference proteome</keyword>
<evidence type="ECO:0000313" key="3">
    <source>
        <dbReference type="EMBL" id="KAG6494020.1"/>
    </source>
</evidence>
<accession>A0A8J5FUU2</accession>
<dbReference type="Pfam" id="PF07797">
    <property type="entry name" value="DUF1639"/>
    <property type="match status" value="1"/>
</dbReference>
<comment type="caution">
    <text evidence="2">The sequence shown here is derived from an EMBL/GenBank/DDBJ whole genome shotgun (WGS) entry which is preliminary data.</text>
</comment>
<dbReference type="Proteomes" id="UP000734854">
    <property type="component" value="Unassembled WGS sequence"/>
</dbReference>
<proteinExistence type="predicted"/>
<evidence type="ECO:0000313" key="4">
    <source>
        <dbReference type="Proteomes" id="UP000734854"/>
    </source>
</evidence>
<dbReference type="EMBL" id="JACMSC010000013">
    <property type="protein sequence ID" value="KAG6494020.1"/>
    <property type="molecule type" value="Genomic_DNA"/>
</dbReference>
<sequence>MNAAPELDKDFDTAPIEEKLSVDQSEWPKICISLSRKEKEDDFLAMRGSKLPQRPKKRAKSRNKALRSVRLQYCFPGMWLSDLSRGRYDVREKRCNKKRRLGLKGMESLESDSE</sequence>
<gene>
    <name evidence="3" type="ORF">ZIOFF_049036</name>
    <name evidence="2" type="ORF">ZIOFF_052216</name>
</gene>
<dbReference type="InterPro" id="IPR012438">
    <property type="entry name" value="DUF1639"/>
</dbReference>
<feature type="region of interest" description="Disordered" evidence="1">
    <location>
        <begin position="45"/>
        <end position="64"/>
    </location>
</feature>
<evidence type="ECO:0000256" key="1">
    <source>
        <dbReference type="SAM" id="MobiDB-lite"/>
    </source>
</evidence>
<feature type="compositionally biased region" description="Basic residues" evidence="1">
    <location>
        <begin position="53"/>
        <end position="64"/>
    </location>
</feature>
<reference evidence="2 4" key="1">
    <citation type="submission" date="2020-08" db="EMBL/GenBank/DDBJ databases">
        <title>Plant Genome Project.</title>
        <authorList>
            <person name="Zhang R.-G."/>
        </authorList>
    </citation>
    <scope>NUCLEOTIDE SEQUENCE [LARGE SCALE GENOMIC DNA]</scope>
    <source>
        <tissue evidence="2">Rhizome</tissue>
    </source>
</reference>
<name>A0A8J5FUU2_ZINOF</name>
<dbReference type="AlphaFoldDB" id="A0A8J5FUU2"/>
<evidence type="ECO:0000313" key="2">
    <source>
        <dbReference type="EMBL" id="KAG6490886.1"/>
    </source>
</evidence>
<protein>
    <submittedName>
        <fullName evidence="2">Uncharacterized protein</fullName>
    </submittedName>
</protein>
<dbReference type="EMBL" id="JACMSC010000014">
    <property type="protein sequence ID" value="KAG6490886.1"/>
    <property type="molecule type" value="Genomic_DNA"/>
</dbReference>
<organism evidence="2 4">
    <name type="scientific">Zingiber officinale</name>
    <name type="common">Ginger</name>
    <name type="synonym">Amomum zingiber</name>
    <dbReference type="NCBI Taxonomy" id="94328"/>
    <lineage>
        <taxon>Eukaryota</taxon>
        <taxon>Viridiplantae</taxon>
        <taxon>Streptophyta</taxon>
        <taxon>Embryophyta</taxon>
        <taxon>Tracheophyta</taxon>
        <taxon>Spermatophyta</taxon>
        <taxon>Magnoliopsida</taxon>
        <taxon>Liliopsida</taxon>
        <taxon>Zingiberales</taxon>
        <taxon>Zingiberaceae</taxon>
        <taxon>Zingiber</taxon>
    </lineage>
</organism>
<dbReference type="PANTHER" id="PTHR33130:SF33">
    <property type="entry name" value="PUTATIVE (DUF1639)-RELATED"/>
    <property type="match status" value="1"/>
</dbReference>
<dbReference type="PANTHER" id="PTHR33130">
    <property type="entry name" value="PUTATIVE (DUF1639)-RELATED"/>
    <property type="match status" value="1"/>
</dbReference>